<dbReference type="Pfam" id="PF01797">
    <property type="entry name" value="Y1_Tnp"/>
    <property type="match status" value="1"/>
</dbReference>
<comment type="caution">
    <text evidence="2">The sequence shown here is derived from an EMBL/GenBank/DDBJ whole genome shotgun (WGS) entry which is preliminary data.</text>
</comment>
<dbReference type="PANTHER" id="PTHR36966:SF1">
    <property type="entry name" value="REP-ASSOCIATED TYROSINE TRANSPOSASE"/>
    <property type="match status" value="1"/>
</dbReference>
<keyword evidence="3" id="KW-1185">Reference proteome</keyword>
<dbReference type="Proteomes" id="UP000626554">
    <property type="component" value="Unassembled WGS sequence"/>
</dbReference>
<feature type="domain" description="Transposase IS200-like" evidence="1">
    <location>
        <begin position="71"/>
        <end position="176"/>
    </location>
</feature>
<evidence type="ECO:0000313" key="3">
    <source>
        <dbReference type="Proteomes" id="UP000626554"/>
    </source>
</evidence>
<dbReference type="EMBL" id="JABKAV010000021">
    <property type="protein sequence ID" value="NVO85103.1"/>
    <property type="molecule type" value="Genomic_DNA"/>
</dbReference>
<evidence type="ECO:0000259" key="1">
    <source>
        <dbReference type="SMART" id="SM01321"/>
    </source>
</evidence>
<sequence length="197" mass="22632">MSNLLYYERNLPHRLPPGSDLFLTFRLADSLPAATIARLRAQFNAGENLLPEASYAAQRRYFGRFDQLLDKAAHGATWLRNPDIAKVVGDSLRHFNPKAYQLHCYCIMPNHVHMVVSLEDGAPLLAETLQRIKGYTALQANKILGRSGQFWQRETYDHIVRSGDEMQRIIAYVLNNPVKACLVESWEQWPHTYYSEV</sequence>
<organism evidence="2 3">
    <name type="scientific">Hymenobacter terrestris</name>
    <dbReference type="NCBI Taxonomy" id="2748310"/>
    <lineage>
        <taxon>Bacteria</taxon>
        <taxon>Pseudomonadati</taxon>
        <taxon>Bacteroidota</taxon>
        <taxon>Cytophagia</taxon>
        <taxon>Cytophagales</taxon>
        <taxon>Hymenobacteraceae</taxon>
        <taxon>Hymenobacter</taxon>
    </lineage>
</organism>
<dbReference type="PANTHER" id="PTHR36966">
    <property type="entry name" value="REP-ASSOCIATED TYROSINE TRANSPOSASE"/>
    <property type="match status" value="1"/>
</dbReference>
<dbReference type="SUPFAM" id="SSF143422">
    <property type="entry name" value="Transposase IS200-like"/>
    <property type="match status" value="1"/>
</dbReference>
<dbReference type="SMART" id="SM01321">
    <property type="entry name" value="Y1_Tnp"/>
    <property type="match status" value="1"/>
</dbReference>
<name>A0ABX2Q2B9_9BACT</name>
<proteinExistence type="predicted"/>
<dbReference type="Gene3D" id="3.30.70.1290">
    <property type="entry name" value="Transposase IS200-like"/>
    <property type="match status" value="1"/>
</dbReference>
<evidence type="ECO:0000313" key="2">
    <source>
        <dbReference type="EMBL" id="NVO85103.1"/>
    </source>
</evidence>
<dbReference type="InterPro" id="IPR052715">
    <property type="entry name" value="RAYT_transposase"/>
</dbReference>
<dbReference type="NCBIfam" id="NF047646">
    <property type="entry name" value="REP_Tyr_transpos"/>
    <property type="match status" value="1"/>
</dbReference>
<gene>
    <name evidence="2" type="ORF">HW556_09435</name>
</gene>
<dbReference type="InterPro" id="IPR036515">
    <property type="entry name" value="Transposase_17_sf"/>
</dbReference>
<accession>A0ABX2Q2B9</accession>
<reference evidence="2 3" key="1">
    <citation type="submission" date="2020-05" db="EMBL/GenBank/DDBJ databases">
        <title>Hymenobacter terrestris sp. nov. and Hymenobacter lapidiphilus sp. nov., isolated from regoliths in Antarctica.</title>
        <authorList>
            <person name="Sedlacek I."/>
            <person name="Pantucek R."/>
            <person name="Zeman M."/>
            <person name="Holochova P."/>
            <person name="Kralova S."/>
            <person name="Stankova E."/>
            <person name="Sedo O."/>
            <person name="Micenkova L."/>
            <person name="Svec P."/>
            <person name="Gupta V."/>
            <person name="Sood U."/>
            <person name="Korpole U.S."/>
            <person name="Lal R."/>
        </authorList>
    </citation>
    <scope>NUCLEOTIDE SEQUENCE [LARGE SCALE GENOMIC DNA]</scope>
    <source>
        <strain evidence="2 3">P5252</strain>
    </source>
</reference>
<protein>
    <submittedName>
        <fullName evidence="2">Transposase</fullName>
    </submittedName>
</protein>
<dbReference type="RefSeq" id="WP_176899771.1">
    <property type="nucleotide sequence ID" value="NZ_JABKAV010000021.1"/>
</dbReference>
<dbReference type="InterPro" id="IPR002686">
    <property type="entry name" value="Transposase_17"/>
</dbReference>